<reference evidence="2" key="1">
    <citation type="submission" date="2019-11" db="EMBL/GenBank/DDBJ databases">
        <title>Description of Pedobacter sp. LMG 31464T.</title>
        <authorList>
            <person name="Carlier A."/>
            <person name="Qi S."/>
            <person name="Vandamme P."/>
        </authorList>
    </citation>
    <scope>NUCLEOTIDE SEQUENCE</scope>
    <source>
        <strain evidence="2">LMG 31464</strain>
    </source>
</reference>
<dbReference type="AlphaFoldDB" id="A0A923IUA6"/>
<keyword evidence="3" id="KW-1185">Reference proteome</keyword>
<dbReference type="RefSeq" id="WP_182921360.1">
    <property type="nucleotide sequence ID" value="NZ_WNXD01000001.1"/>
</dbReference>
<evidence type="ECO:0000256" key="1">
    <source>
        <dbReference type="SAM" id="Phobius"/>
    </source>
</evidence>
<organism evidence="2 3">
    <name type="scientific">Pedobacter planticolens</name>
    <dbReference type="NCBI Taxonomy" id="2679964"/>
    <lineage>
        <taxon>Bacteria</taxon>
        <taxon>Pseudomonadati</taxon>
        <taxon>Bacteroidota</taxon>
        <taxon>Sphingobacteriia</taxon>
        <taxon>Sphingobacteriales</taxon>
        <taxon>Sphingobacteriaceae</taxon>
        <taxon>Pedobacter</taxon>
    </lineage>
</organism>
<keyword evidence="1" id="KW-0812">Transmembrane</keyword>
<keyword evidence="1" id="KW-1133">Transmembrane helix</keyword>
<sequence length="436" mass="49941">MDIHSVQGENSIFFQQLDMCCQKVALKVGDKDIAEWKNSDYVRLSGLLHRQTKVNLSENTLKRIFGKLKTSTRYYPQKATRDALAQFIGFRDWYEFELLHPITKEKNVATQVENNKQLPEKSIKKKKRYTTLFIGVGIFLLAVILSLFYFYKSDDFISNVKLVCLNPNGQVPHSAIFKLDIKGTLTDDSSNFNIDFADFKPKKSNFKDSLVNHYYEAPGMYFPVLYHNKTPIDTASVYLQSKGWDIIATMQHDTTRVYPIFKNIEKEQQNYLVSAREVLNAGIDTNKTFFVSFANVKPTTINADNFEVSANIKTSANRPGVRCSQVDLIIYGEKDLHYLSLIKPECVAWSTFKFSEIEQDGDKNDLRALGHDLTNGALLKLRIENKHVKLYIENKEVFTTSYNKPIGKLMGIKILFAGIGSFQNFQLSDIKTGEKF</sequence>
<dbReference type="Proteomes" id="UP000601055">
    <property type="component" value="Unassembled WGS sequence"/>
</dbReference>
<feature type="transmembrane region" description="Helical" evidence="1">
    <location>
        <begin position="129"/>
        <end position="151"/>
    </location>
</feature>
<evidence type="ECO:0000313" key="2">
    <source>
        <dbReference type="EMBL" id="MBB2144676.1"/>
    </source>
</evidence>
<gene>
    <name evidence="2" type="ORF">GM921_04225</name>
</gene>
<dbReference type="EMBL" id="WNXD01000001">
    <property type="protein sequence ID" value="MBB2144676.1"/>
    <property type="molecule type" value="Genomic_DNA"/>
</dbReference>
<comment type="caution">
    <text evidence="2">The sequence shown here is derived from an EMBL/GenBank/DDBJ whole genome shotgun (WGS) entry which is preliminary data.</text>
</comment>
<accession>A0A923IUA6</accession>
<protein>
    <submittedName>
        <fullName evidence="2">Uncharacterized protein</fullName>
    </submittedName>
</protein>
<proteinExistence type="predicted"/>
<name>A0A923IUA6_9SPHI</name>
<keyword evidence="1" id="KW-0472">Membrane</keyword>
<evidence type="ECO:0000313" key="3">
    <source>
        <dbReference type="Proteomes" id="UP000601055"/>
    </source>
</evidence>